<evidence type="ECO:0000256" key="1">
    <source>
        <dbReference type="ARBA" id="ARBA00038508"/>
    </source>
</evidence>
<dbReference type="EMBL" id="JAIWYP010000009">
    <property type="protein sequence ID" value="KAH3770847.1"/>
    <property type="molecule type" value="Genomic_DNA"/>
</dbReference>
<dbReference type="CDD" id="cd20557">
    <property type="entry name" value="CYCLIN_ScPCL1-like"/>
    <property type="match status" value="1"/>
</dbReference>
<reference evidence="3" key="1">
    <citation type="journal article" date="2019" name="bioRxiv">
        <title>The Genome of the Zebra Mussel, Dreissena polymorpha: A Resource for Invasive Species Research.</title>
        <authorList>
            <person name="McCartney M.A."/>
            <person name="Auch B."/>
            <person name="Kono T."/>
            <person name="Mallez S."/>
            <person name="Zhang Y."/>
            <person name="Obille A."/>
            <person name="Becker A."/>
            <person name="Abrahante J.E."/>
            <person name="Garbe J."/>
            <person name="Badalamenti J.P."/>
            <person name="Herman A."/>
            <person name="Mangelson H."/>
            <person name="Liachko I."/>
            <person name="Sullivan S."/>
            <person name="Sone E.D."/>
            <person name="Koren S."/>
            <person name="Silverstein K.A.T."/>
            <person name="Beckman K.B."/>
            <person name="Gohl D.M."/>
        </authorList>
    </citation>
    <scope>NUCLEOTIDE SEQUENCE</scope>
    <source>
        <strain evidence="3">Duluth1</strain>
        <tissue evidence="3">Whole animal</tissue>
    </source>
</reference>
<reference evidence="3" key="2">
    <citation type="submission" date="2020-11" db="EMBL/GenBank/DDBJ databases">
        <authorList>
            <person name="McCartney M.A."/>
            <person name="Auch B."/>
            <person name="Kono T."/>
            <person name="Mallez S."/>
            <person name="Becker A."/>
            <person name="Gohl D.M."/>
            <person name="Silverstein K.A.T."/>
            <person name="Koren S."/>
            <person name="Bechman K.B."/>
            <person name="Herman A."/>
            <person name="Abrahante J.E."/>
            <person name="Garbe J."/>
        </authorList>
    </citation>
    <scope>NUCLEOTIDE SEQUENCE</scope>
    <source>
        <strain evidence="3">Duluth1</strain>
        <tissue evidence="3">Whole animal</tissue>
    </source>
</reference>
<dbReference type="OrthoDB" id="244495at2759"/>
<comment type="caution">
    <text evidence="3">The sequence shown here is derived from an EMBL/GenBank/DDBJ whole genome shotgun (WGS) entry which is preliminary data.</text>
</comment>
<dbReference type="PANTHER" id="PTHR15615:SF108">
    <property type="entry name" value="PROTEIN CNPPD1"/>
    <property type="match status" value="1"/>
</dbReference>
<dbReference type="Proteomes" id="UP000828390">
    <property type="component" value="Unassembled WGS sequence"/>
</dbReference>
<dbReference type="InterPro" id="IPR013922">
    <property type="entry name" value="Cyclin_PHO80-like"/>
</dbReference>
<dbReference type="Pfam" id="PF08613">
    <property type="entry name" value="Cyclin"/>
    <property type="match status" value="1"/>
</dbReference>
<organism evidence="3 4">
    <name type="scientific">Dreissena polymorpha</name>
    <name type="common">Zebra mussel</name>
    <name type="synonym">Mytilus polymorpha</name>
    <dbReference type="NCBI Taxonomy" id="45954"/>
    <lineage>
        <taxon>Eukaryota</taxon>
        <taxon>Metazoa</taxon>
        <taxon>Spiralia</taxon>
        <taxon>Lophotrochozoa</taxon>
        <taxon>Mollusca</taxon>
        <taxon>Bivalvia</taxon>
        <taxon>Autobranchia</taxon>
        <taxon>Heteroconchia</taxon>
        <taxon>Euheterodonta</taxon>
        <taxon>Imparidentia</taxon>
        <taxon>Neoheterodontei</taxon>
        <taxon>Myida</taxon>
        <taxon>Dreissenoidea</taxon>
        <taxon>Dreissenidae</taxon>
        <taxon>Dreissena</taxon>
    </lineage>
</organism>
<keyword evidence="4" id="KW-1185">Reference proteome</keyword>
<evidence type="ECO:0000256" key="2">
    <source>
        <dbReference type="ARBA" id="ARBA00040808"/>
    </source>
</evidence>
<proteinExistence type="inferred from homology"/>
<sequence>MFAQNMAFSPGTLRFYRDIEPDYEDLSERLRKTLYYGKLPGTDRPSHPLTDLGVEFYRSAAPRELGKLDTFLAAATTRSACVSPTSMMVGMMYVRRLQKRKPEYLAQISSSELFLISMMMASKFLYDEGIDDEVYNDEWAVSGDLETEDVNKLEMEFLNAMDWELFVRPEEFADMLHSVEKRIALQEGLKRGWFSYTDMMILSHDLKLTSFTDLSAELSKVFSAASLAYLAGVLTMIGSTLAATATSTALTQLGTSALPACLKMTSGLMTLTLYPELLSREAQLSSDMLINFPEHWNATRALKENLQDEENVALNKAENGSDEFLWGTVNFQKPMGESGSPNKEPPGSLLNLLPPFLALLTFKEAVLNYVFGANVDHDPDIYGNDHELTSDLDTNQDNMGDYCSLGPCLTDSWSDCFNISSEHEWNEFKSLASQCYYRNTKQCCDKWRKLVPYYRCVNSAIAQPLPSSLNTRLDTEMDINHVKCCCRFSHVEASSWLKGSLSLPARDLNLRFSTQSFYPIFITT</sequence>
<name>A0A9D4DZA0_DREPO</name>
<protein>
    <recommendedName>
        <fullName evidence="2">Protein CNPPD1</fullName>
    </recommendedName>
</protein>
<gene>
    <name evidence="3" type="ORF">DPMN_172144</name>
</gene>
<dbReference type="GO" id="GO:0019901">
    <property type="term" value="F:protein kinase binding"/>
    <property type="evidence" value="ECO:0007669"/>
    <property type="project" value="InterPro"/>
</dbReference>
<accession>A0A9D4DZA0</accession>
<dbReference type="AlphaFoldDB" id="A0A9D4DZA0"/>
<dbReference type="Gene3D" id="1.10.472.10">
    <property type="entry name" value="Cyclin-like"/>
    <property type="match status" value="1"/>
</dbReference>
<dbReference type="PANTHER" id="PTHR15615">
    <property type="match status" value="1"/>
</dbReference>
<dbReference type="GO" id="GO:0000307">
    <property type="term" value="C:cyclin-dependent protein kinase holoenzyme complex"/>
    <property type="evidence" value="ECO:0007669"/>
    <property type="project" value="TreeGrafter"/>
</dbReference>
<dbReference type="GO" id="GO:0016538">
    <property type="term" value="F:cyclin-dependent protein serine/threonine kinase regulator activity"/>
    <property type="evidence" value="ECO:0007669"/>
    <property type="project" value="TreeGrafter"/>
</dbReference>
<evidence type="ECO:0000313" key="3">
    <source>
        <dbReference type="EMBL" id="KAH3770847.1"/>
    </source>
</evidence>
<evidence type="ECO:0000313" key="4">
    <source>
        <dbReference type="Proteomes" id="UP000828390"/>
    </source>
</evidence>
<comment type="similarity">
    <text evidence="1">Belongs to the CNPPD1 family.</text>
</comment>
<dbReference type="GO" id="GO:0005634">
    <property type="term" value="C:nucleus"/>
    <property type="evidence" value="ECO:0007669"/>
    <property type="project" value="TreeGrafter"/>
</dbReference>